<evidence type="ECO:0000313" key="9">
    <source>
        <dbReference type="Proteomes" id="UP000178636"/>
    </source>
</evidence>
<dbReference type="EMBL" id="MHLO01000033">
    <property type="protein sequence ID" value="OGZ11506.1"/>
    <property type="molecule type" value="Genomic_DNA"/>
</dbReference>
<proteinExistence type="inferred from homology"/>
<dbReference type="PIRSF" id="PIRSF005572">
    <property type="entry name" value="NifS"/>
    <property type="match status" value="1"/>
</dbReference>
<dbReference type="STRING" id="1798664.A3C93_01155"/>
<dbReference type="Proteomes" id="UP000178636">
    <property type="component" value="Unassembled WGS sequence"/>
</dbReference>
<dbReference type="PANTHER" id="PTHR43586:SF8">
    <property type="entry name" value="CYSTEINE DESULFURASE 1, CHLOROPLASTIC"/>
    <property type="match status" value="1"/>
</dbReference>
<evidence type="ECO:0000256" key="6">
    <source>
        <dbReference type="ARBA" id="ARBA00050776"/>
    </source>
</evidence>
<dbReference type="InterPro" id="IPR015422">
    <property type="entry name" value="PyrdxlP-dep_Trfase_small"/>
</dbReference>
<comment type="cofactor">
    <cofactor evidence="1">
        <name>pyridoxal 5'-phosphate</name>
        <dbReference type="ChEBI" id="CHEBI:597326"/>
    </cofactor>
</comment>
<dbReference type="GO" id="GO:0030170">
    <property type="term" value="F:pyridoxal phosphate binding"/>
    <property type="evidence" value="ECO:0007669"/>
    <property type="project" value="InterPro"/>
</dbReference>
<accession>A0A1G2DD25</accession>
<dbReference type="InterPro" id="IPR015424">
    <property type="entry name" value="PyrdxlP-dep_Trfase"/>
</dbReference>
<dbReference type="InterPro" id="IPR010970">
    <property type="entry name" value="Cys_dSase_SufS"/>
</dbReference>
<dbReference type="Pfam" id="PF00266">
    <property type="entry name" value="Aminotran_5"/>
    <property type="match status" value="1"/>
</dbReference>
<evidence type="ECO:0000256" key="2">
    <source>
        <dbReference type="ARBA" id="ARBA00010447"/>
    </source>
</evidence>
<dbReference type="AlphaFoldDB" id="A0A1G2DD25"/>
<gene>
    <name evidence="8" type="ORF">A3C93_01155</name>
</gene>
<dbReference type="PANTHER" id="PTHR43586">
    <property type="entry name" value="CYSTEINE DESULFURASE"/>
    <property type="match status" value="1"/>
</dbReference>
<evidence type="ECO:0000256" key="4">
    <source>
        <dbReference type="ARBA" id="ARBA00022679"/>
    </source>
</evidence>
<dbReference type="GO" id="GO:0031071">
    <property type="term" value="F:cysteine desulfurase activity"/>
    <property type="evidence" value="ECO:0007669"/>
    <property type="project" value="UniProtKB-EC"/>
</dbReference>
<keyword evidence="5" id="KW-0663">Pyridoxal phosphate</keyword>
<keyword evidence="4" id="KW-0808">Transferase</keyword>
<dbReference type="CDD" id="cd06453">
    <property type="entry name" value="SufS_like"/>
    <property type="match status" value="1"/>
</dbReference>
<dbReference type="GO" id="GO:0006534">
    <property type="term" value="P:cysteine metabolic process"/>
    <property type="evidence" value="ECO:0007669"/>
    <property type="project" value="InterPro"/>
</dbReference>
<organism evidence="8 9">
    <name type="scientific">Candidatus Lloydbacteria bacterium RIFCSPHIGHO2_02_FULL_54_17</name>
    <dbReference type="NCBI Taxonomy" id="1798664"/>
    <lineage>
        <taxon>Bacteria</taxon>
        <taxon>Candidatus Lloydiibacteriota</taxon>
    </lineage>
</organism>
<evidence type="ECO:0000256" key="3">
    <source>
        <dbReference type="ARBA" id="ARBA00012239"/>
    </source>
</evidence>
<reference evidence="8 9" key="1">
    <citation type="journal article" date="2016" name="Nat. Commun.">
        <title>Thousands of microbial genomes shed light on interconnected biogeochemical processes in an aquifer system.</title>
        <authorList>
            <person name="Anantharaman K."/>
            <person name="Brown C.T."/>
            <person name="Hug L.A."/>
            <person name="Sharon I."/>
            <person name="Castelle C.J."/>
            <person name="Probst A.J."/>
            <person name="Thomas B.C."/>
            <person name="Singh A."/>
            <person name="Wilkins M.J."/>
            <person name="Karaoz U."/>
            <person name="Brodie E.L."/>
            <person name="Williams K.H."/>
            <person name="Hubbard S.S."/>
            <person name="Banfield J.F."/>
        </authorList>
    </citation>
    <scope>NUCLEOTIDE SEQUENCE [LARGE SCALE GENOMIC DNA]</scope>
</reference>
<dbReference type="EC" id="2.8.1.7" evidence="3"/>
<dbReference type="SUPFAM" id="SSF53383">
    <property type="entry name" value="PLP-dependent transferases"/>
    <property type="match status" value="1"/>
</dbReference>
<comment type="caution">
    <text evidence="8">The sequence shown here is derived from an EMBL/GenBank/DDBJ whole genome shotgun (WGS) entry which is preliminary data.</text>
</comment>
<evidence type="ECO:0000256" key="5">
    <source>
        <dbReference type="ARBA" id="ARBA00022898"/>
    </source>
</evidence>
<feature type="domain" description="Aminotransferase class V" evidence="7">
    <location>
        <begin position="20"/>
        <end position="390"/>
    </location>
</feature>
<dbReference type="Gene3D" id="3.90.1150.10">
    <property type="entry name" value="Aspartate Aminotransferase, domain 1"/>
    <property type="match status" value="1"/>
</dbReference>
<protein>
    <recommendedName>
        <fullName evidence="3">cysteine desulfurase</fullName>
        <ecNumber evidence="3">2.8.1.7</ecNumber>
    </recommendedName>
</protein>
<dbReference type="InterPro" id="IPR016454">
    <property type="entry name" value="Cysteine_dSase"/>
</dbReference>
<comment type="similarity">
    <text evidence="2">Belongs to the class-V pyridoxal-phosphate-dependent aminotransferase family. Csd subfamily.</text>
</comment>
<evidence type="ECO:0000259" key="7">
    <source>
        <dbReference type="Pfam" id="PF00266"/>
    </source>
</evidence>
<evidence type="ECO:0000256" key="1">
    <source>
        <dbReference type="ARBA" id="ARBA00001933"/>
    </source>
</evidence>
<sequence>MIDIKKIRKDFPQLDKPGYHYLDAAASSLTPRQVLDAVSDYYHNYRANVHRALFKEAVGATEKYEEARKKVAKFINANSLEEIIFTSGATESSNILVRSLEESNVLGAGNIVTTEMEHHGALVPLQQMAKRAKRELKYIPLVGFGLDYNAAERLVTDKTALVSVILASNVTGTVNDVRRIADIARKNGAVVIVDATAAVGHIPVDVSALGADALYFSGHKTMAPTGVGVLWVKHALLEKLEPSSFGGHMISSVSKDSAEWAPLPERFEAGTKNIGGVIGLGAAIDYLEGLGVANIHVHVRALTKYAIEKLEGIPGVRVLAEHDVEKNTGVVSFVCDFAHPHDIAEVLSRDNVAVRPGHHCAQPLHSALGVNATTRASFHIYNTKEDVDALVAALIKAKEVFL</sequence>
<dbReference type="Gene3D" id="3.40.640.10">
    <property type="entry name" value="Type I PLP-dependent aspartate aminotransferase-like (Major domain)"/>
    <property type="match status" value="1"/>
</dbReference>
<dbReference type="InterPro" id="IPR000192">
    <property type="entry name" value="Aminotrans_V_dom"/>
</dbReference>
<evidence type="ECO:0000313" key="8">
    <source>
        <dbReference type="EMBL" id="OGZ11506.1"/>
    </source>
</evidence>
<comment type="catalytic activity">
    <reaction evidence="6">
        <text>(sulfur carrier)-H + L-cysteine = (sulfur carrier)-SH + L-alanine</text>
        <dbReference type="Rhea" id="RHEA:43892"/>
        <dbReference type="Rhea" id="RHEA-COMP:14737"/>
        <dbReference type="Rhea" id="RHEA-COMP:14739"/>
        <dbReference type="ChEBI" id="CHEBI:29917"/>
        <dbReference type="ChEBI" id="CHEBI:35235"/>
        <dbReference type="ChEBI" id="CHEBI:57972"/>
        <dbReference type="ChEBI" id="CHEBI:64428"/>
        <dbReference type="EC" id="2.8.1.7"/>
    </reaction>
</comment>
<name>A0A1G2DD25_9BACT</name>
<dbReference type="InterPro" id="IPR015421">
    <property type="entry name" value="PyrdxlP-dep_Trfase_major"/>
</dbReference>